<feature type="transmembrane region" description="Helical" evidence="10">
    <location>
        <begin position="6"/>
        <end position="25"/>
    </location>
</feature>
<sequence length="607" mass="68404">MPDGIPQWNLIQLVFISVFTCYVSFMRLPNGGLEVASQFLLLFVVCVPALFIQLKLGGYLQKGIVGVFSLYFPIWKGVGIAALIELLIRITNYAPIVAQFGTYAFISISETPYVWGSCSNIRDNRLCFEDKGTDQFETRYFEAQRPEELFYKNEFLQKSGGINHLDGFPQWQFTEIARKAEVSLMPVTLAIVWVIVFLLVGFGARVCGWVLFLLGPAALSCLLAVLGYGFAHLPIEHTIEFLRQRYVFTQNNGLIETFISGFQSLMYAMPVWTAIATTIGKLCGRGRTTRNVSWLALVLIFALVSQIPPIAMSPYLGSMIFDKQSPGFDEFNGPSVILWQMPAAFTALQIPQPYSFLFLLSAFIFGLMYLCIGCLTIVDNIMDSLEEWVDRKSCSKIAIHLLMSFVVMCIAKGLGILQTTRAGYYYFGLIDQSITRLQFILVILLAFGLVVVYLKQNFALAERIIMALWVCVAATITAGWWHYMFLKSKDLPIKLVDYTFPDEWNYVGWGIAAFPYIGVFIGAIHAMCTAKGSCSQKLSKCFCGITERVREHEHDVNGYHHPPPPLPEPSAPPYTYMEQAYPMDDMMYKMDYDSAETEPLTPTGTRI</sequence>
<evidence type="ECO:0000313" key="11">
    <source>
        <dbReference type="EMBL" id="ESP01868.1"/>
    </source>
</evidence>
<evidence type="ECO:0000256" key="4">
    <source>
        <dbReference type="ARBA" id="ARBA00022692"/>
    </source>
</evidence>
<dbReference type="SUPFAM" id="SSF161070">
    <property type="entry name" value="SNF-like"/>
    <property type="match status" value="1"/>
</dbReference>
<name>V4AWM1_LOTGI</name>
<feature type="transmembrane region" description="Helical" evidence="10">
    <location>
        <begin position="182"/>
        <end position="203"/>
    </location>
</feature>
<keyword evidence="3" id="KW-0813">Transport</keyword>
<accession>V4AWM1</accession>
<evidence type="ECO:0000256" key="10">
    <source>
        <dbReference type="SAM" id="Phobius"/>
    </source>
</evidence>
<feature type="transmembrane region" description="Helical" evidence="10">
    <location>
        <begin position="437"/>
        <end position="454"/>
    </location>
</feature>
<evidence type="ECO:0000256" key="2">
    <source>
        <dbReference type="ARBA" id="ARBA00006459"/>
    </source>
</evidence>
<feature type="transmembrane region" description="Helical" evidence="10">
    <location>
        <begin position="466"/>
        <end position="486"/>
    </location>
</feature>
<keyword evidence="8" id="KW-0915">Sodium</keyword>
<dbReference type="GeneID" id="20250665"/>
<evidence type="ECO:0000256" key="6">
    <source>
        <dbReference type="ARBA" id="ARBA00023136"/>
    </source>
</evidence>
<dbReference type="GO" id="GO:0089718">
    <property type="term" value="P:amino acid import across plasma membrane"/>
    <property type="evidence" value="ECO:0007669"/>
    <property type="project" value="TreeGrafter"/>
</dbReference>
<protein>
    <submittedName>
        <fullName evidence="11">Uncharacterized protein</fullName>
    </submittedName>
</protein>
<feature type="transmembrane region" description="Helical" evidence="10">
    <location>
        <begin position="506"/>
        <end position="528"/>
    </location>
</feature>
<feature type="transmembrane region" description="Helical" evidence="10">
    <location>
        <begin position="32"/>
        <end position="52"/>
    </location>
</feature>
<dbReference type="OrthoDB" id="6125674at2759"/>
<feature type="binding site" evidence="8">
    <location>
        <position position="264"/>
    </location>
    <ligand>
        <name>Na(+)</name>
        <dbReference type="ChEBI" id="CHEBI:29101"/>
        <label>1</label>
    </ligand>
</feature>
<dbReference type="RefSeq" id="XP_009047453.1">
    <property type="nucleotide sequence ID" value="XM_009049205.1"/>
</dbReference>
<feature type="transmembrane region" description="Helical" evidence="10">
    <location>
        <begin position="64"/>
        <end position="88"/>
    </location>
</feature>
<dbReference type="EMBL" id="KB200347">
    <property type="protein sequence ID" value="ESP01868.1"/>
    <property type="molecule type" value="Genomic_DNA"/>
</dbReference>
<dbReference type="PANTHER" id="PTHR11616">
    <property type="entry name" value="SODIUM/CHLORIDE DEPENDENT TRANSPORTER"/>
    <property type="match status" value="1"/>
</dbReference>
<dbReference type="KEGG" id="lgi:LOTGIDRAFT_238119"/>
<evidence type="ECO:0000256" key="8">
    <source>
        <dbReference type="PIRSR" id="PIRSR600175-1"/>
    </source>
</evidence>
<dbReference type="PROSITE" id="PS50267">
    <property type="entry name" value="NA_NEUROTRAN_SYMP_3"/>
    <property type="match status" value="1"/>
</dbReference>
<comment type="similarity">
    <text evidence="2">Belongs to the sodium:neurotransmitter symporter (SNF) (TC 2.A.22) family.</text>
</comment>
<dbReference type="GO" id="GO:0005886">
    <property type="term" value="C:plasma membrane"/>
    <property type="evidence" value="ECO:0007669"/>
    <property type="project" value="TreeGrafter"/>
</dbReference>
<keyword evidence="9" id="KW-1015">Disulfide bond</keyword>
<keyword evidence="8" id="KW-0479">Metal-binding</keyword>
<evidence type="ECO:0000256" key="7">
    <source>
        <dbReference type="ARBA" id="ARBA00023180"/>
    </source>
</evidence>
<reference evidence="11 12" key="1">
    <citation type="journal article" date="2013" name="Nature">
        <title>Insights into bilaterian evolution from three spiralian genomes.</title>
        <authorList>
            <person name="Simakov O."/>
            <person name="Marletaz F."/>
            <person name="Cho S.J."/>
            <person name="Edsinger-Gonzales E."/>
            <person name="Havlak P."/>
            <person name="Hellsten U."/>
            <person name="Kuo D.H."/>
            <person name="Larsson T."/>
            <person name="Lv J."/>
            <person name="Arendt D."/>
            <person name="Savage R."/>
            <person name="Osoegawa K."/>
            <person name="de Jong P."/>
            <person name="Grimwood J."/>
            <person name="Chapman J.A."/>
            <person name="Shapiro H."/>
            <person name="Aerts A."/>
            <person name="Otillar R.P."/>
            <person name="Terry A.Y."/>
            <person name="Boore J.L."/>
            <person name="Grigoriev I.V."/>
            <person name="Lindberg D.R."/>
            <person name="Seaver E.C."/>
            <person name="Weisblat D.A."/>
            <person name="Putnam N.H."/>
            <person name="Rokhsar D.S."/>
        </authorList>
    </citation>
    <scope>NUCLEOTIDE SEQUENCE [LARGE SCALE GENOMIC DNA]</scope>
</reference>
<dbReference type="AlphaFoldDB" id="V4AWM1"/>
<dbReference type="OMA" id="ETISWIV"/>
<dbReference type="GO" id="GO:0046872">
    <property type="term" value="F:metal ion binding"/>
    <property type="evidence" value="ECO:0007669"/>
    <property type="project" value="UniProtKB-KW"/>
</dbReference>
<comment type="subcellular location">
    <subcellularLocation>
        <location evidence="1">Membrane</location>
        <topology evidence="1">Multi-pass membrane protein</topology>
    </subcellularLocation>
</comment>
<keyword evidence="4 10" id="KW-0812">Transmembrane</keyword>
<dbReference type="STRING" id="225164.V4AWM1"/>
<keyword evidence="6 10" id="KW-0472">Membrane</keyword>
<dbReference type="CTD" id="20250665"/>
<dbReference type="PANTHER" id="PTHR11616:SF321">
    <property type="entry name" value="SODIUM-DEPENDENT NUTRIENT AMINO ACID TRANSPORTER 1-RELATED"/>
    <property type="match status" value="1"/>
</dbReference>
<gene>
    <name evidence="11" type="ORF">LOTGIDRAFT_238119</name>
</gene>
<dbReference type="InterPro" id="IPR000175">
    <property type="entry name" value="Na/ntran_symport"/>
</dbReference>
<dbReference type="GO" id="GO:0005283">
    <property type="term" value="F:amino acid:sodium symporter activity"/>
    <property type="evidence" value="ECO:0007669"/>
    <property type="project" value="TreeGrafter"/>
</dbReference>
<evidence type="ECO:0000256" key="5">
    <source>
        <dbReference type="ARBA" id="ARBA00022989"/>
    </source>
</evidence>
<feature type="transmembrane region" description="Helical" evidence="10">
    <location>
        <begin position="356"/>
        <end position="378"/>
    </location>
</feature>
<evidence type="ECO:0000313" key="12">
    <source>
        <dbReference type="Proteomes" id="UP000030746"/>
    </source>
</evidence>
<proteinExistence type="inferred from homology"/>
<organism evidence="11 12">
    <name type="scientific">Lottia gigantea</name>
    <name type="common">Giant owl limpet</name>
    <dbReference type="NCBI Taxonomy" id="225164"/>
    <lineage>
        <taxon>Eukaryota</taxon>
        <taxon>Metazoa</taxon>
        <taxon>Spiralia</taxon>
        <taxon>Lophotrochozoa</taxon>
        <taxon>Mollusca</taxon>
        <taxon>Gastropoda</taxon>
        <taxon>Patellogastropoda</taxon>
        <taxon>Lottioidea</taxon>
        <taxon>Lottiidae</taxon>
        <taxon>Lottia</taxon>
    </lineage>
</organism>
<keyword evidence="5 10" id="KW-1133">Transmembrane helix</keyword>
<evidence type="ECO:0000256" key="9">
    <source>
        <dbReference type="PIRSR" id="PIRSR600175-2"/>
    </source>
</evidence>
<evidence type="ECO:0000256" key="3">
    <source>
        <dbReference type="ARBA" id="ARBA00022448"/>
    </source>
</evidence>
<evidence type="ECO:0000256" key="1">
    <source>
        <dbReference type="ARBA" id="ARBA00004141"/>
    </source>
</evidence>
<feature type="transmembrane region" description="Helical" evidence="10">
    <location>
        <begin position="292"/>
        <end position="311"/>
    </location>
</feature>
<feature type="transmembrane region" description="Helical" evidence="10">
    <location>
        <begin position="398"/>
        <end position="417"/>
    </location>
</feature>
<keyword evidence="12" id="KW-1185">Reference proteome</keyword>
<feature type="disulfide bond" evidence="9">
    <location>
        <begin position="118"/>
        <end position="127"/>
    </location>
</feature>
<feature type="transmembrane region" description="Helical" evidence="10">
    <location>
        <begin position="209"/>
        <end position="231"/>
    </location>
</feature>
<dbReference type="Pfam" id="PF00209">
    <property type="entry name" value="SNF"/>
    <property type="match status" value="1"/>
</dbReference>
<dbReference type="Proteomes" id="UP000030746">
    <property type="component" value="Unassembled WGS sequence"/>
</dbReference>
<keyword evidence="7" id="KW-0325">Glycoprotein</keyword>
<dbReference type="InterPro" id="IPR037272">
    <property type="entry name" value="SNS_sf"/>
</dbReference>
<dbReference type="HOGENOM" id="CLU_450017_0_0_1"/>